<sequence>MIPSLRLFPSAVRPALSRQRALFHQSTRAHGGTVDLHINWGCSTRAQGSPDSVASTFARPLAPRHIVIVLARRVLPDGSISYLLRLRAFPTSRARRQRPCCHLLRPPSAQCCQPQPGNRQIVSTSRSLSSLSRTLFLFCEPSFRPWRRERGAPHWARPLSVPRFLKGGDSVGLGERHIDTQDRYREACPLLVTVPRSSYVYCRPG</sequence>
<organism evidence="1 2">
    <name type="scientific">Aplosporella prunicola CBS 121167</name>
    <dbReference type="NCBI Taxonomy" id="1176127"/>
    <lineage>
        <taxon>Eukaryota</taxon>
        <taxon>Fungi</taxon>
        <taxon>Dikarya</taxon>
        <taxon>Ascomycota</taxon>
        <taxon>Pezizomycotina</taxon>
        <taxon>Dothideomycetes</taxon>
        <taxon>Dothideomycetes incertae sedis</taxon>
        <taxon>Botryosphaeriales</taxon>
        <taxon>Aplosporellaceae</taxon>
        <taxon>Aplosporella</taxon>
    </lineage>
</organism>
<dbReference type="AlphaFoldDB" id="A0A6A6B6M0"/>
<proteinExistence type="predicted"/>
<evidence type="ECO:0000313" key="1">
    <source>
        <dbReference type="EMBL" id="KAF2139660.1"/>
    </source>
</evidence>
<evidence type="ECO:0000313" key="2">
    <source>
        <dbReference type="Proteomes" id="UP000799438"/>
    </source>
</evidence>
<gene>
    <name evidence="1" type="ORF">K452DRAFT_63789</name>
</gene>
<keyword evidence="2" id="KW-1185">Reference proteome</keyword>
<name>A0A6A6B6M0_9PEZI</name>
<dbReference type="GeneID" id="54304452"/>
<dbReference type="EMBL" id="ML995492">
    <property type="protein sequence ID" value="KAF2139660.1"/>
    <property type="molecule type" value="Genomic_DNA"/>
</dbReference>
<dbReference type="Proteomes" id="UP000799438">
    <property type="component" value="Unassembled WGS sequence"/>
</dbReference>
<protein>
    <submittedName>
        <fullName evidence="1">Uncharacterized protein</fullName>
    </submittedName>
</protein>
<accession>A0A6A6B6M0</accession>
<dbReference type="RefSeq" id="XP_033395373.1">
    <property type="nucleotide sequence ID" value="XM_033546945.1"/>
</dbReference>
<reference evidence="1" key="1">
    <citation type="journal article" date="2020" name="Stud. Mycol.">
        <title>101 Dothideomycetes genomes: a test case for predicting lifestyles and emergence of pathogens.</title>
        <authorList>
            <person name="Haridas S."/>
            <person name="Albert R."/>
            <person name="Binder M."/>
            <person name="Bloem J."/>
            <person name="Labutti K."/>
            <person name="Salamov A."/>
            <person name="Andreopoulos B."/>
            <person name="Baker S."/>
            <person name="Barry K."/>
            <person name="Bills G."/>
            <person name="Bluhm B."/>
            <person name="Cannon C."/>
            <person name="Castanera R."/>
            <person name="Culley D."/>
            <person name="Daum C."/>
            <person name="Ezra D."/>
            <person name="Gonzalez J."/>
            <person name="Henrissat B."/>
            <person name="Kuo A."/>
            <person name="Liang C."/>
            <person name="Lipzen A."/>
            <person name="Lutzoni F."/>
            <person name="Magnuson J."/>
            <person name="Mondo S."/>
            <person name="Nolan M."/>
            <person name="Ohm R."/>
            <person name="Pangilinan J."/>
            <person name="Park H.-J."/>
            <person name="Ramirez L."/>
            <person name="Alfaro M."/>
            <person name="Sun H."/>
            <person name="Tritt A."/>
            <person name="Yoshinaga Y."/>
            <person name="Zwiers L.-H."/>
            <person name="Turgeon B."/>
            <person name="Goodwin S."/>
            <person name="Spatafora J."/>
            <person name="Crous P."/>
            <person name="Grigoriev I."/>
        </authorList>
    </citation>
    <scope>NUCLEOTIDE SEQUENCE</scope>
    <source>
        <strain evidence="1">CBS 121167</strain>
    </source>
</reference>